<evidence type="ECO:0000313" key="2">
    <source>
        <dbReference type="EMBL" id="RQM15428.1"/>
    </source>
</evidence>
<proteinExistence type="predicted"/>
<accession>A0A3M6VG50</accession>
<dbReference type="Proteomes" id="UP000282087">
    <property type="component" value="Unassembled WGS sequence"/>
</dbReference>
<name>A0A3M6VG50_9STRA</name>
<protein>
    <submittedName>
        <fullName evidence="1">Uncharacterized protein</fullName>
    </submittedName>
</protein>
<evidence type="ECO:0000313" key="1">
    <source>
        <dbReference type="EMBL" id="RMX65357.1"/>
    </source>
</evidence>
<evidence type="ECO:0000313" key="3">
    <source>
        <dbReference type="Proteomes" id="UP000282087"/>
    </source>
</evidence>
<dbReference type="EMBL" id="QLLG01000253">
    <property type="protein sequence ID" value="RMX65357.1"/>
    <property type="molecule type" value="Genomic_DNA"/>
</dbReference>
<dbReference type="AlphaFoldDB" id="A0A3M6VG50"/>
<reference evidence="3 4" key="1">
    <citation type="submission" date="2018-06" db="EMBL/GenBank/DDBJ databases">
        <title>Comparative genomics of downy mildews reveals potential adaptations to biotrophy.</title>
        <authorList>
            <person name="Fletcher K."/>
            <person name="Klosterman S.J."/>
            <person name="Derevnina L."/>
            <person name="Martin F."/>
            <person name="Koike S."/>
            <person name="Reyes Chin-Wo S."/>
            <person name="Mou B."/>
            <person name="Michelmore R."/>
        </authorList>
    </citation>
    <scope>NUCLEOTIDE SEQUENCE [LARGE SCALE GENOMIC DNA]</scope>
    <source>
        <strain evidence="2 4">R13</strain>
        <strain evidence="1 3">R14</strain>
    </source>
</reference>
<comment type="caution">
    <text evidence="1">The sequence shown here is derived from an EMBL/GenBank/DDBJ whole genome shotgun (WGS) entry which is preliminary data.</text>
</comment>
<dbReference type="VEuPathDB" id="FungiDB:DD237_004072"/>
<gene>
    <name evidence="2" type="ORF">DD237_004072</name>
    <name evidence="1" type="ORF">DD238_004639</name>
</gene>
<dbReference type="EMBL" id="QKXF01000157">
    <property type="protein sequence ID" value="RQM15428.1"/>
    <property type="molecule type" value="Genomic_DNA"/>
</dbReference>
<sequence length="398" mass="44935">MSTVVKSVTFNQEDVPAHGLGVKTTNEERTLGSPVVEKAAEEITSNVPESLEGVLNLQNEMEKLRLGEDKSIMDNPHFNNWVRDLAKTIDTSSAAKEVITKVSELYGDEGLLKMLNILIKDEVGEVEGVLQGELKSALMASWEKQEMSARGVFEQLKLDQETDHTLYIQLLTMWVRYTKENNLETKTVITSYDGNISLMLFEGLSEIEGTEEIVKSLQDSLMTFWAGRELSAEDLFSTLKLDNGGSKSNYDMWVKYVAQEFDTLQPTKEVILKSSEVFGEEGLLKMLNALDLKEVGQDIQSELTSALMASWKEKEKKPVEVLMLLESELMPEFNHKVNIGRIKMWNQYVNENFEYPGLVELLAMGQIKNIAHKTIILEDLKQINLAAKDARKNSENAE</sequence>
<evidence type="ECO:0000313" key="4">
    <source>
        <dbReference type="Proteomes" id="UP000286097"/>
    </source>
</evidence>
<dbReference type="Proteomes" id="UP000286097">
    <property type="component" value="Unassembled WGS sequence"/>
</dbReference>
<organism evidence="1 3">
    <name type="scientific">Peronospora effusa</name>
    <dbReference type="NCBI Taxonomy" id="542832"/>
    <lineage>
        <taxon>Eukaryota</taxon>
        <taxon>Sar</taxon>
        <taxon>Stramenopiles</taxon>
        <taxon>Oomycota</taxon>
        <taxon>Peronosporomycetes</taxon>
        <taxon>Peronosporales</taxon>
        <taxon>Peronosporaceae</taxon>
        <taxon>Peronospora</taxon>
    </lineage>
</organism>
<dbReference type="STRING" id="542832.A0A3M6VG50"/>
<keyword evidence="3" id="KW-1185">Reference proteome</keyword>